<comment type="cofactor">
    <cofactor evidence="1 12">
        <name>Zn(2+)</name>
        <dbReference type="ChEBI" id="CHEBI:29105"/>
    </cofactor>
</comment>
<comment type="pathway">
    <text evidence="3 12">Glycolipid biosynthesis; lipid IV(A) biosynthesis; lipid IV(A) from (3R)-3-hydroxytetradecanoyl-[acyl-carrier-protein] and UDP-N-acetyl-alpha-D-glucosamine: step 2/6.</text>
</comment>
<keyword evidence="6 12" id="KW-0441">Lipid A biosynthesis</keyword>
<dbReference type="Gene3D" id="3.30.230.20">
    <property type="entry name" value="lpxc deacetylase, domain 1"/>
    <property type="match status" value="1"/>
</dbReference>
<dbReference type="SUPFAM" id="SSF54211">
    <property type="entry name" value="Ribosomal protein S5 domain 2-like"/>
    <property type="match status" value="2"/>
</dbReference>
<dbReference type="Gene3D" id="3.30.1700.10">
    <property type="entry name" value="lpxc deacetylase, domain 2"/>
    <property type="match status" value="1"/>
</dbReference>
<evidence type="ECO:0000313" key="13">
    <source>
        <dbReference type="EMBL" id="MBD2277860.1"/>
    </source>
</evidence>
<gene>
    <name evidence="12" type="primary">lpxC</name>
    <name evidence="13" type="ORF">H6F99_05860</name>
</gene>
<accession>A0ABR8BTS1</accession>
<evidence type="ECO:0000256" key="1">
    <source>
        <dbReference type="ARBA" id="ARBA00001947"/>
    </source>
</evidence>
<feature type="binding site" evidence="12">
    <location>
        <position position="241"/>
    </location>
    <ligand>
        <name>Zn(2+)</name>
        <dbReference type="ChEBI" id="CHEBI:29105"/>
    </ligand>
</feature>
<evidence type="ECO:0000313" key="14">
    <source>
        <dbReference type="Proteomes" id="UP000606721"/>
    </source>
</evidence>
<feature type="active site" description="Proton donor" evidence="12">
    <location>
        <position position="268"/>
    </location>
</feature>
<dbReference type="PANTHER" id="PTHR33694:SF1">
    <property type="entry name" value="UDP-3-O-ACYL-N-ACETYLGLUCOSAMINE DEACETYLASE 1, MITOCHONDRIAL-RELATED"/>
    <property type="match status" value="1"/>
</dbReference>
<dbReference type="RefSeq" id="WP_053540689.1">
    <property type="nucleotide sequence ID" value="NZ_JACJQT010000010.1"/>
</dbReference>
<name>A0ABR8BTS1_APHFL</name>
<evidence type="ECO:0000256" key="3">
    <source>
        <dbReference type="ARBA" id="ARBA00005002"/>
    </source>
</evidence>
<comment type="catalytic activity">
    <reaction evidence="11 12">
        <text>a UDP-3-O-[(3R)-3-hydroxyacyl]-N-acetyl-alpha-D-glucosamine + H2O = a UDP-3-O-[(3R)-3-hydroxyacyl]-alpha-D-glucosamine + acetate</text>
        <dbReference type="Rhea" id="RHEA:67816"/>
        <dbReference type="ChEBI" id="CHEBI:15377"/>
        <dbReference type="ChEBI" id="CHEBI:30089"/>
        <dbReference type="ChEBI" id="CHEBI:137740"/>
        <dbReference type="ChEBI" id="CHEBI:173225"/>
        <dbReference type="EC" id="3.5.1.108"/>
    </reaction>
</comment>
<feature type="binding site" evidence="12">
    <location>
        <position position="245"/>
    </location>
    <ligand>
        <name>Zn(2+)</name>
        <dbReference type="ChEBI" id="CHEBI:29105"/>
    </ligand>
</feature>
<dbReference type="EC" id="3.5.1.108" evidence="4 12"/>
<keyword evidence="5 12" id="KW-0444">Lipid biosynthesis</keyword>
<reference evidence="13 14" key="1">
    <citation type="journal article" date="2020" name="ISME J.">
        <title>Comparative genomics reveals insights into cyanobacterial evolution and habitat adaptation.</title>
        <authorList>
            <person name="Chen M.Y."/>
            <person name="Teng W.K."/>
            <person name="Zhao L."/>
            <person name="Hu C.X."/>
            <person name="Zhou Y.K."/>
            <person name="Han B.P."/>
            <person name="Song L.R."/>
            <person name="Shu W.S."/>
        </authorList>
    </citation>
    <scope>NUCLEOTIDE SEQUENCE [LARGE SCALE GENOMIC DNA]</scope>
    <source>
        <strain evidence="13 14">FACHB-1040</strain>
    </source>
</reference>
<dbReference type="EMBL" id="JACJQT010000010">
    <property type="protein sequence ID" value="MBD2277860.1"/>
    <property type="molecule type" value="Genomic_DNA"/>
</dbReference>
<dbReference type="Pfam" id="PF03331">
    <property type="entry name" value="LpxC"/>
    <property type="match status" value="1"/>
</dbReference>
<protein>
    <recommendedName>
        <fullName evidence="4 12">UDP-3-O-acyl-N-acetylglucosamine deacetylase</fullName>
        <shortName evidence="12">UDP-3-O-acyl-GlcNAc deacetylase</shortName>
        <ecNumber evidence="4 12">3.5.1.108</ecNumber>
    </recommendedName>
    <alternativeName>
        <fullName evidence="12">UDP-3-O-[R-3-hydroxymyristoyl]-N-acetylglucosamine deacetylase</fullName>
    </alternativeName>
</protein>
<comment type="similarity">
    <text evidence="12">Belongs to the LpxC family.</text>
</comment>
<feature type="binding site" evidence="12">
    <location>
        <position position="77"/>
    </location>
    <ligand>
        <name>Zn(2+)</name>
        <dbReference type="ChEBI" id="CHEBI:29105"/>
    </ligand>
</feature>
<evidence type="ECO:0000256" key="10">
    <source>
        <dbReference type="ARBA" id="ARBA00023098"/>
    </source>
</evidence>
<keyword evidence="14" id="KW-1185">Reference proteome</keyword>
<dbReference type="InterPro" id="IPR020568">
    <property type="entry name" value="Ribosomal_Su5_D2-typ_SF"/>
</dbReference>
<dbReference type="InterPro" id="IPR004463">
    <property type="entry name" value="UDP-acyl_GlcNac_deAcase"/>
</dbReference>
<evidence type="ECO:0000256" key="4">
    <source>
        <dbReference type="ARBA" id="ARBA00012745"/>
    </source>
</evidence>
<dbReference type="PANTHER" id="PTHR33694">
    <property type="entry name" value="UDP-3-O-ACYL-N-ACETYLGLUCOSAMINE DEACETYLASE 1, MITOCHONDRIAL-RELATED"/>
    <property type="match status" value="1"/>
</dbReference>
<evidence type="ECO:0000256" key="7">
    <source>
        <dbReference type="ARBA" id="ARBA00022723"/>
    </source>
</evidence>
<keyword evidence="10 12" id="KW-0443">Lipid metabolism</keyword>
<keyword evidence="7 12" id="KW-0479">Metal-binding</keyword>
<comment type="caution">
    <text evidence="13">The sequence shown here is derived from an EMBL/GenBank/DDBJ whole genome shotgun (WGS) entry which is preliminary data.</text>
</comment>
<evidence type="ECO:0000256" key="12">
    <source>
        <dbReference type="HAMAP-Rule" id="MF_00388"/>
    </source>
</evidence>
<dbReference type="HAMAP" id="MF_00388">
    <property type="entry name" value="LpxC"/>
    <property type="match status" value="1"/>
</dbReference>
<dbReference type="GO" id="GO:0103117">
    <property type="term" value="F:UDP-3-O-acyl-N-acetylglucosamine deacetylase activity"/>
    <property type="evidence" value="ECO:0007669"/>
    <property type="project" value="UniProtKB-EC"/>
</dbReference>
<comment type="function">
    <text evidence="2 12">Catalyzes the hydrolysis of UDP-3-O-myristoyl-N-acetylglucosamine to form UDP-3-O-myristoylglucosamine and acetate, the committed step in lipid A biosynthesis.</text>
</comment>
<keyword evidence="8 12" id="KW-0378">Hydrolase</keyword>
<dbReference type="InterPro" id="IPR015870">
    <property type="entry name" value="UDP-acyl_N-AcGlcN_deAcase_N"/>
</dbReference>
<evidence type="ECO:0000256" key="6">
    <source>
        <dbReference type="ARBA" id="ARBA00022556"/>
    </source>
</evidence>
<evidence type="ECO:0000256" key="2">
    <source>
        <dbReference type="ARBA" id="ARBA00002923"/>
    </source>
</evidence>
<evidence type="ECO:0000256" key="9">
    <source>
        <dbReference type="ARBA" id="ARBA00022833"/>
    </source>
</evidence>
<dbReference type="Proteomes" id="UP000606721">
    <property type="component" value="Unassembled WGS sequence"/>
</dbReference>
<sequence>MQQHTLGGEITQTGVGLHSGVNTQVRILPALPGSNRFFVRVDLPNSPMIPAQVAAVSKTVLSTQLGKDEVCVRTVEHLLAALAAMGVDNARIEIDGPEVPLLDGSARIWCERIAEVGLVAQMANNLPAPVVITEPIWIYEGDAFVCALPAPETRFSYGIDFNLAAIGNQWHSWLLMTCLEKSAADFAVEIAPARTFGLQDQIEYLQRSGLIKGGSLDNALVCGVQGWLNPPLRFANEPVRHKILDLVGDLSLLGTFPVAHFLAYKASHNLHIQLARKILELF</sequence>
<evidence type="ECO:0000256" key="5">
    <source>
        <dbReference type="ARBA" id="ARBA00022516"/>
    </source>
</evidence>
<evidence type="ECO:0000256" key="11">
    <source>
        <dbReference type="ARBA" id="ARBA00024535"/>
    </source>
</evidence>
<organism evidence="13 14">
    <name type="scientific">Aphanizomenon flos-aquae FACHB-1040</name>
    <dbReference type="NCBI Taxonomy" id="2692887"/>
    <lineage>
        <taxon>Bacteria</taxon>
        <taxon>Bacillati</taxon>
        <taxon>Cyanobacteriota</taxon>
        <taxon>Cyanophyceae</taxon>
        <taxon>Nostocales</taxon>
        <taxon>Aphanizomenonaceae</taxon>
        <taxon>Aphanizomenon</taxon>
    </lineage>
</organism>
<proteinExistence type="inferred from homology"/>
<dbReference type="InterPro" id="IPR011334">
    <property type="entry name" value="UDP-acyl_GlcNac_deAcase_C"/>
</dbReference>
<keyword evidence="9 12" id="KW-0862">Zinc</keyword>
<evidence type="ECO:0000256" key="8">
    <source>
        <dbReference type="ARBA" id="ARBA00022801"/>
    </source>
</evidence>
<dbReference type="NCBIfam" id="TIGR00325">
    <property type="entry name" value="lpxC"/>
    <property type="match status" value="1"/>
</dbReference>